<keyword evidence="2" id="KW-0479">Metal-binding</keyword>
<proteinExistence type="inferred from homology"/>
<dbReference type="EMBL" id="JBHSMF010000006">
    <property type="protein sequence ID" value="MFC5497311.1"/>
    <property type="molecule type" value="Genomic_DNA"/>
</dbReference>
<protein>
    <submittedName>
        <fullName evidence="7">TauD/TfdA dioxygenase family protein</fullName>
    </submittedName>
</protein>
<evidence type="ECO:0000256" key="3">
    <source>
        <dbReference type="ARBA" id="ARBA00022964"/>
    </source>
</evidence>
<evidence type="ECO:0000256" key="1">
    <source>
        <dbReference type="ARBA" id="ARBA00005896"/>
    </source>
</evidence>
<evidence type="ECO:0000256" key="2">
    <source>
        <dbReference type="ARBA" id="ARBA00022723"/>
    </source>
</evidence>
<reference evidence="8" key="1">
    <citation type="journal article" date="2019" name="Int. J. Syst. Evol. Microbiol.">
        <title>The Global Catalogue of Microorganisms (GCM) 10K type strain sequencing project: providing services to taxonomists for standard genome sequencing and annotation.</title>
        <authorList>
            <consortium name="The Broad Institute Genomics Platform"/>
            <consortium name="The Broad Institute Genome Sequencing Center for Infectious Disease"/>
            <person name="Wu L."/>
            <person name="Ma J."/>
        </authorList>
    </citation>
    <scope>NUCLEOTIDE SEQUENCE [LARGE SCALE GENOMIC DNA]</scope>
    <source>
        <strain evidence="8">CCUG 57401</strain>
    </source>
</reference>
<sequence>MQLRIIPSGATLGARVEGLDLSQPLDDETFQALLQALGRHGVLKYPKQELSAQQLRDFAARFGELEINVANAYQEPGLPEVMILSNMVQDGKPLGLADAGQDWHTDMSYSRMIAFTNVLYGLTIPRRDGKTLGNTEFCNMHAAYDGLPHEWKTRLEGMTVMHDFNKFWDMMRRERGSTRPPLTDAQRAAKPPVSHPIFLTHPITGKRVLYANPGYSVRINEMSQQDSDEALAFLFAHQTAAQFRYANQWEEKDLLMWDNMGTIHNAVADYLPQEHRFIKRCQVAATRFFHADGTPRQRAAATA</sequence>
<gene>
    <name evidence="7" type="ORF">ACFPOE_07190</name>
</gene>
<dbReference type="RefSeq" id="WP_376849340.1">
    <property type="nucleotide sequence ID" value="NZ_JBHSMF010000006.1"/>
</dbReference>
<dbReference type="Gene3D" id="3.60.130.10">
    <property type="entry name" value="Clavaminate synthase-like"/>
    <property type="match status" value="1"/>
</dbReference>
<keyword evidence="3 7" id="KW-0223">Dioxygenase</keyword>
<comment type="similarity">
    <text evidence="1">Belongs to the TfdA dioxygenase family.</text>
</comment>
<dbReference type="Proteomes" id="UP001596037">
    <property type="component" value="Unassembled WGS sequence"/>
</dbReference>
<accession>A0ABW0N9G4</accession>
<dbReference type="InterPro" id="IPR051323">
    <property type="entry name" value="AtsK-like"/>
</dbReference>
<keyword evidence="8" id="KW-1185">Reference proteome</keyword>
<dbReference type="InterPro" id="IPR003819">
    <property type="entry name" value="TauD/TfdA-like"/>
</dbReference>
<evidence type="ECO:0000256" key="5">
    <source>
        <dbReference type="ARBA" id="ARBA00023004"/>
    </source>
</evidence>
<evidence type="ECO:0000256" key="4">
    <source>
        <dbReference type="ARBA" id="ARBA00023002"/>
    </source>
</evidence>
<organism evidence="7 8">
    <name type="scientific">Caenimonas terrae</name>
    <dbReference type="NCBI Taxonomy" id="696074"/>
    <lineage>
        <taxon>Bacteria</taxon>
        <taxon>Pseudomonadati</taxon>
        <taxon>Pseudomonadota</taxon>
        <taxon>Betaproteobacteria</taxon>
        <taxon>Burkholderiales</taxon>
        <taxon>Comamonadaceae</taxon>
        <taxon>Caenimonas</taxon>
    </lineage>
</organism>
<feature type="domain" description="TauD/TfdA-like" evidence="6">
    <location>
        <begin position="7"/>
        <end position="281"/>
    </location>
</feature>
<evidence type="ECO:0000259" key="6">
    <source>
        <dbReference type="Pfam" id="PF02668"/>
    </source>
</evidence>
<dbReference type="Pfam" id="PF02668">
    <property type="entry name" value="TauD"/>
    <property type="match status" value="1"/>
</dbReference>
<evidence type="ECO:0000313" key="8">
    <source>
        <dbReference type="Proteomes" id="UP001596037"/>
    </source>
</evidence>
<evidence type="ECO:0000313" key="7">
    <source>
        <dbReference type="EMBL" id="MFC5497311.1"/>
    </source>
</evidence>
<comment type="caution">
    <text evidence="7">The sequence shown here is derived from an EMBL/GenBank/DDBJ whole genome shotgun (WGS) entry which is preliminary data.</text>
</comment>
<dbReference type="InterPro" id="IPR042098">
    <property type="entry name" value="TauD-like_sf"/>
</dbReference>
<name>A0ABW0N9G4_9BURK</name>
<dbReference type="SUPFAM" id="SSF51197">
    <property type="entry name" value="Clavaminate synthase-like"/>
    <property type="match status" value="1"/>
</dbReference>
<dbReference type="GO" id="GO:0051213">
    <property type="term" value="F:dioxygenase activity"/>
    <property type="evidence" value="ECO:0007669"/>
    <property type="project" value="UniProtKB-KW"/>
</dbReference>
<dbReference type="PANTHER" id="PTHR30468">
    <property type="entry name" value="ALPHA-KETOGLUTARATE-DEPENDENT SULFONATE DIOXYGENASE"/>
    <property type="match status" value="1"/>
</dbReference>
<keyword evidence="4" id="KW-0560">Oxidoreductase</keyword>
<keyword evidence="5" id="KW-0408">Iron</keyword>
<dbReference type="PANTHER" id="PTHR30468:SF1">
    <property type="entry name" value="ALPHA-KETOGLUTARATE-DEPENDENT SULFONATE DIOXYGENASE"/>
    <property type="match status" value="1"/>
</dbReference>